<dbReference type="InterPro" id="IPR041471">
    <property type="entry name" value="UvrB_inter"/>
</dbReference>
<feature type="domain" description="Helicase ATP-binding" evidence="17">
    <location>
        <begin position="67"/>
        <end position="220"/>
    </location>
</feature>
<dbReference type="InterPro" id="IPR024759">
    <property type="entry name" value="UvrB_YAD/RRR_dom"/>
</dbReference>
<keyword evidence="3 13" id="KW-0963">Cytoplasm</keyword>
<dbReference type="InterPro" id="IPR036876">
    <property type="entry name" value="UVR_dom_sf"/>
</dbReference>
<comment type="caution">
    <text evidence="19">The sequence shown here is derived from an EMBL/GenBank/DDBJ whole genome shotgun (WGS) entry which is preliminary data.</text>
</comment>
<organism evidence="19 20">
    <name type="scientific">Bartonella pachyuromydis</name>
    <dbReference type="NCBI Taxonomy" id="931097"/>
    <lineage>
        <taxon>Bacteria</taxon>
        <taxon>Pseudomonadati</taxon>
        <taxon>Pseudomonadota</taxon>
        <taxon>Alphaproteobacteria</taxon>
        <taxon>Hyphomicrobiales</taxon>
        <taxon>Bartonellaceae</taxon>
        <taxon>Bartonella</taxon>
    </lineage>
</organism>
<evidence type="ECO:0000256" key="9">
    <source>
        <dbReference type="ARBA" id="ARBA00023204"/>
    </source>
</evidence>
<evidence type="ECO:0000256" key="2">
    <source>
        <dbReference type="ARBA" id="ARBA00008533"/>
    </source>
</evidence>
<dbReference type="PANTHER" id="PTHR24029:SF0">
    <property type="entry name" value="UVRABC SYSTEM PROTEIN B"/>
    <property type="match status" value="1"/>
</dbReference>
<dbReference type="RefSeq" id="WP_345118843.1">
    <property type="nucleotide sequence ID" value="NZ_BAABJA010000004.1"/>
</dbReference>
<keyword evidence="10 13" id="KW-0742">SOS response</keyword>
<dbReference type="Pfam" id="PF00271">
    <property type="entry name" value="Helicase_C"/>
    <property type="match status" value="1"/>
</dbReference>
<evidence type="ECO:0000256" key="10">
    <source>
        <dbReference type="ARBA" id="ARBA00023236"/>
    </source>
</evidence>
<feature type="domain" description="Helicase C-terminal" evidence="18">
    <location>
        <begin position="472"/>
        <end position="625"/>
    </location>
</feature>
<evidence type="ECO:0000256" key="1">
    <source>
        <dbReference type="ARBA" id="ARBA00004496"/>
    </source>
</evidence>
<dbReference type="PROSITE" id="PS51194">
    <property type="entry name" value="HELICASE_CTER"/>
    <property type="match status" value="1"/>
</dbReference>
<dbReference type="NCBIfam" id="NF003673">
    <property type="entry name" value="PRK05298.1"/>
    <property type="match status" value="1"/>
</dbReference>
<dbReference type="CDD" id="cd18790">
    <property type="entry name" value="SF2_C_UvrB"/>
    <property type="match status" value="1"/>
</dbReference>
<dbReference type="Pfam" id="PF04851">
    <property type="entry name" value="ResIII"/>
    <property type="match status" value="1"/>
</dbReference>
<evidence type="ECO:0000256" key="4">
    <source>
        <dbReference type="ARBA" id="ARBA00022741"/>
    </source>
</evidence>
<dbReference type="PANTHER" id="PTHR24029">
    <property type="entry name" value="UVRABC SYSTEM PROTEIN B"/>
    <property type="match status" value="1"/>
</dbReference>
<dbReference type="NCBIfam" id="TIGR00631">
    <property type="entry name" value="uvrb"/>
    <property type="match status" value="1"/>
</dbReference>
<name>A0ABP8VFJ2_9HYPH</name>
<accession>A0ABP8VFJ2</accession>
<keyword evidence="4 13" id="KW-0547">Nucleotide-binding</keyword>
<dbReference type="Gene3D" id="3.40.50.300">
    <property type="entry name" value="P-loop containing nucleotide triphosphate hydrolases"/>
    <property type="match status" value="3"/>
</dbReference>
<dbReference type="SUPFAM" id="SSF52540">
    <property type="entry name" value="P-loop containing nucleoside triphosphate hydrolases"/>
    <property type="match status" value="2"/>
</dbReference>
<dbReference type="InterPro" id="IPR004807">
    <property type="entry name" value="UvrB"/>
</dbReference>
<dbReference type="Proteomes" id="UP001501699">
    <property type="component" value="Unassembled WGS sequence"/>
</dbReference>
<evidence type="ECO:0000313" key="20">
    <source>
        <dbReference type="Proteomes" id="UP001501699"/>
    </source>
</evidence>
<evidence type="ECO:0000256" key="8">
    <source>
        <dbReference type="ARBA" id="ARBA00022881"/>
    </source>
</evidence>
<dbReference type="InterPro" id="IPR027417">
    <property type="entry name" value="P-loop_NTPase"/>
</dbReference>
<evidence type="ECO:0000313" key="19">
    <source>
        <dbReference type="EMBL" id="GAA4662456.1"/>
    </source>
</evidence>
<gene>
    <name evidence="13" type="primary">uvrB</name>
    <name evidence="19" type="ORF">GCM10023262_08060</name>
</gene>
<keyword evidence="20" id="KW-1185">Reference proteome</keyword>
<evidence type="ECO:0000256" key="6">
    <source>
        <dbReference type="ARBA" id="ARBA00022769"/>
    </source>
</evidence>
<comment type="subcellular location">
    <subcellularLocation>
        <location evidence="1 13 14">Cytoplasm</location>
    </subcellularLocation>
</comment>
<dbReference type="CDD" id="cd17916">
    <property type="entry name" value="DEXHc_UvrB"/>
    <property type="match status" value="1"/>
</dbReference>
<feature type="short sequence motif" description="Beta-hairpin" evidence="13">
    <location>
        <begin position="133"/>
        <end position="156"/>
    </location>
</feature>
<comment type="function">
    <text evidence="13">The UvrABC repair system catalyzes the recognition and processing of DNA lesions. A damage recognition complex composed of 2 UvrA and 2 UvrB subunits scans DNA for abnormalities. Upon binding of the UvrA(2)B(2) complex to a putative damaged site, the DNA wraps around one UvrB monomer. DNA wrap is dependent on ATP binding by UvrB and probably causes local melting of the DNA helix, facilitating insertion of UvrB beta-hairpin between the DNA strands. Then UvrB probes one DNA strand for the presence of a lesion. If a lesion is found the UvrA subunits dissociate and the UvrB-DNA preincision complex is formed. This complex is subsequently bound by UvrC and the second UvrB is released. If no lesion is found, the DNA wraps around the other UvrB subunit that will check the other stand for damage.</text>
</comment>
<keyword evidence="7 13" id="KW-0067">ATP-binding</keyword>
<dbReference type="InterPro" id="IPR001650">
    <property type="entry name" value="Helicase_C-like"/>
</dbReference>
<dbReference type="InterPro" id="IPR001943">
    <property type="entry name" value="UVR_dom"/>
</dbReference>
<keyword evidence="5 13" id="KW-0227">DNA damage</keyword>
<dbReference type="Pfam" id="PF17757">
    <property type="entry name" value="UvrB_inter"/>
    <property type="match status" value="1"/>
</dbReference>
<reference evidence="20" key="1">
    <citation type="journal article" date="2019" name="Int. J. Syst. Evol. Microbiol.">
        <title>The Global Catalogue of Microorganisms (GCM) 10K type strain sequencing project: providing services to taxonomists for standard genome sequencing and annotation.</title>
        <authorList>
            <consortium name="The Broad Institute Genomics Platform"/>
            <consortium name="The Broad Institute Genome Sequencing Center for Infectious Disease"/>
            <person name="Wu L."/>
            <person name="Ma J."/>
        </authorList>
    </citation>
    <scope>NUCLEOTIDE SEQUENCE [LARGE SCALE GENOMIC DNA]</scope>
    <source>
        <strain evidence="20">JCM 17714</strain>
    </source>
</reference>
<dbReference type="PROSITE" id="PS51192">
    <property type="entry name" value="HELICASE_ATP_BIND_1"/>
    <property type="match status" value="1"/>
</dbReference>
<evidence type="ECO:0000256" key="11">
    <source>
        <dbReference type="ARBA" id="ARBA00026033"/>
    </source>
</evidence>
<dbReference type="SMART" id="SM00490">
    <property type="entry name" value="HELICc"/>
    <property type="match status" value="1"/>
</dbReference>
<evidence type="ECO:0000259" key="17">
    <source>
        <dbReference type="PROSITE" id="PS51192"/>
    </source>
</evidence>
<comment type="domain">
    <text evidence="13">The beta-hairpin motif is involved in DNA binding.</text>
</comment>
<evidence type="ECO:0000256" key="3">
    <source>
        <dbReference type="ARBA" id="ARBA00022490"/>
    </source>
</evidence>
<feature type="domain" description="UVR" evidence="16">
    <location>
        <begin position="666"/>
        <end position="701"/>
    </location>
</feature>
<evidence type="ECO:0000256" key="15">
    <source>
        <dbReference type="SAM" id="Coils"/>
    </source>
</evidence>
<evidence type="ECO:0000256" key="5">
    <source>
        <dbReference type="ARBA" id="ARBA00022763"/>
    </source>
</evidence>
<evidence type="ECO:0000256" key="7">
    <source>
        <dbReference type="ARBA" id="ARBA00022840"/>
    </source>
</evidence>
<evidence type="ECO:0000259" key="16">
    <source>
        <dbReference type="PROSITE" id="PS50151"/>
    </source>
</evidence>
<keyword evidence="15" id="KW-0175">Coiled coil</keyword>
<dbReference type="SMART" id="SM00487">
    <property type="entry name" value="DEXDc"/>
    <property type="match status" value="1"/>
</dbReference>
<evidence type="ECO:0000256" key="14">
    <source>
        <dbReference type="RuleBase" id="RU003587"/>
    </source>
</evidence>
<sequence>MKNGVTATVEALSALIASGNPLFKNGALWTPHRPVRPEKSEGGIPFQLETSFEAAGDQPQAIKTLVEGIKKDERTQVLLGVTGSGKTYTMAKIIEKTQRPALILAPNKTLAAQLYGEFKSFFPHNAVEYFVSYYDYYQPEAYVARSDTYIEKESSTNEQIDRMRHAATRAVLERDDVIIVASVSCIYGIGSVETYTAMTLQIQKGDKLNQRKLLADLVSQQYYRQDINFIRGSFRVRGDTIEIFPAHLEDRAWRLSLFGEEVETITEFDPLTGKKTAELQSIKIYANSHYVIPRPTLNQAMKAIKMELVQRLDELNEAGRLLEAQRLEQRTMFDLEMLETTGSCAGIENYSRYLTGRQPGEPPPTLFEYIPNNALVFIDESHVTIPQIGGMYRGDFRRKATLAEYGFRLPSCMDNRPLRFEEWDAMRPQTIAVSATPGRWEMEQSHGIFAEQIIRPTGLVDPPTEVRPASNQVDDVVNEIRKTIQKGYRTLVTVLTKRMAEDLTEYLHEQAIRVRYMHSDIDTLERIEILRDLRLGTFDVLIGINLLREGLDIPECGFVAILDADKEGFLRSETSLVQTIGRAARNVDGRVILYADTITGSIERALQETQRRRKKQIAYNEEHHITPTSIKKNIDDILNSGGEDHHTSTKLPDFIRQNHMVGNNLTTHIQYLEKSMRKAAADLNFEEAARLRDEIKQLQKIELAIAADPLTHHSEQSIHELMIQSNFFTKPDLDHMGPTIDTGILENRKAKRKSHKNTLNKTTRK</sequence>
<keyword evidence="8 13" id="KW-0267">Excision nuclease</keyword>
<keyword evidence="9 13" id="KW-0234">DNA repair</keyword>
<dbReference type="HAMAP" id="MF_00204">
    <property type="entry name" value="UvrB"/>
    <property type="match status" value="1"/>
</dbReference>
<evidence type="ECO:0000259" key="18">
    <source>
        <dbReference type="PROSITE" id="PS51194"/>
    </source>
</evidence>
<dbReference type="PROSITE" id="PS50151">
    <property type="entry name" value="UVR"/>
    <property type="match status" value="1"/>
</dbReference>
<comment type="subunit">
    <text evidence="11 13 14">Forms a heterotetramer with UvrA during the search for lesions. Interacts with UvrC in an incision complex.</text>
</comment>
<dbReference type="Pfam" id="PF12344">
    <property type="entry name" value="UvrB"/>
    <property type="match status" value="1"/>
</dbReference>
<dbReference type="EMBL" id="BAABJA010000004">
    <property type="protein sequence ID" value="GAA4662456.1"/>
    <property type="molecule type" value="Genomic_DNA"/>
</dbReference>
<evidence type="ECO:0000256" key="12">
    <source>
        <dbReference type="ARBA" id="ARBA00029504"/>
    </source>
</evidence>
<dbReference type="SUPFAM" id="SSF46600">
    <property type="entry name" value="C-terminal UvrC-binding domain of UvrB"/>
    <property type="match status" value="1"/>
</dbReference>
<dbReference type="Gene3D" id="4.10.860.10">
    <property type="entry name" value="UVR domain"/>
    <property type="match status" value="1"/>
</dbReference>
<proteinExistence type="inferred from homology"/>
<dbReference type="InterPro" id="IPR014001">
    <property type="entry name" value="Helicase_ATP-bd"/>
</dbReference>
<protein>
    <recommendedName>
        <fullName evidence="12 13">UvrABC system protein B</fullName>
        <shortName evidence="13">Protein UvrB</shortName>
    </recommendedName>
    <alternativeName>
        <fullName evidence="13">Excinuclease ABC subunit B</fullName>
    </alternativeName>
</protein>
<keyword evidence="6 13" id="KW-0228">DNA excision</keyword>
<feature type="binding site" evidence="13">
    <location>
        <begin position="80"/>
        <end position="87"/>
    </location>
    <ligand>
        <name>ATP</name>
        <dbReference type="ChEBI" id="CHEBI:30616"/>
    </ligand>
</feature>
<dbReference type="Pfam" id="PF02151">
    <property type="entry name" value="UVR"/>
    <property type="match status" value="1"/>
</dbReference>
<comment type="similarity">
    <text evidence="2 13 14">Belongs to the UvrB family.</text>
</comment>
<evidence type="ECO:0000256" key="13">
    <source>
        <dbReference type="HAMAP-Rule" id="MF_00204"/>
    </source>
</evidence>
<dbReference type="InterPro" id="IPR006935">
    <property type="entry name" value="Helicase/UvrB_N"/>
</dbReference>
<feature type="coiled-coil region" evidence="15">
    <location>
        <begin position="298"/>
        <end position="325"/>
    </location>
</feature>